<organism evidence="2 3">
    <name type="scientific">Odocoileus virginianus</name>
    <name type="common">White-tailed deer</name>
    <dbReference type="NCBI Taxonomy" id="9874"/>
    <lineage>
        <taxon>Eukaryota</taxon>
        <taxon>Metazoa</taxon>
        <taxon>Chordata</taxon>
        <taxon>Craniata</taxon>
        <taxon>Vertebrata</taxon>
        <taxon>Euteleostomi</taxon>
        <taxon>Mammalia</taxon>
        <taxon>Eutheria</taxon>
        <taxon>Laurasiatheria</taxon>
        <taxon>Artiodactyla</taxon>
        <taxon>Ruminantia</taxon>
        <taxon>Pecora</taxon>
        <taxon>Cervidae</taxon>
        <taxon>Odocoileinae</taxon>
        <taxon>Odocoileus</taxon>
    </lineage>
</organism>
<evidence type="ECO:0000256" key="1">
    <source>
        <dbReference type="SAM" id="MobiDB-lite"/>
    </source>
</evidence>
<feature type="compositionally biased region" description="Polar residues" evidence="1">
    <location>
        <begin position="13"/>
        <end position="22"/>
    </location>
</feature>
<reference evidence="3" key="1">
    <citation type="submission" date="2025-08" db="UniProtKB">
        <authorList>
            <consortium name="RefSeq"/>
        </authorList>
    </citation>
    <scope>IDENTIFICATION</scope>
    <source>
        <tissue evidence="3">Tongue muscle</tissue>
    </source>
</reference>
<dbReference type="KEGG" id="ovr:110140817"/>
<name>A0A6J0Y0H6_ODOVR</name>
<feature type="compositionally biased region" description="Low complexity" evidence="1">
    <location>
        <begin position="28"/>
        <end position="42"/>
    </location>
</feature>
<feature type="region of interest" description="Disordered" evidence="1">
    <location>
        <begin position="1"/>
        <end position="200"/>
    </location>
</feature>
<accession>A0A6J0Y0H6</accession>
<sequence length="200" mass="20803">MEGFPEPGPPASTPTACQSQRPHLSPTRSLSWPPSAPSPGALSPGGGRLGRQPPVRAGGQPANKSYQGSLCAPSQLTFDSTAPPYPLTSPPVPCPITLHPLTVHPHPTPRHPVPHRPTPLHPAPLTPHPSTPHPFHPAPPHPAPPHSAPVAQGQALVGMPPEILGELQPHLLGHPSSLSHDRDPPGQAYAPRAGPRAEPP</sequence>
<dbReference type="Proteomes" id="UP001652640">
    <property type="component" value="Unplaced"/>
</dbReference>
<gene>
    <name evidence="3" type="primary">LOC110140817</name>
</gene>
<protein>
    <recommendedName>
        <fullName evidence="4">Extensin-like</fullName>
    </recommendedName>
</protein>
<proteinExistence type="predicted"/>
<feature type="compositionally biased region" description="Pro residues" evidence="1">
    <location>
        <begin position="1"/>
        <end position="12"/>
    </location>
</feature>
<evidence type="ECO:0000313" key="2">
    <source>
        <dbReference type="Proteomes" id="UP001652640"/>
    </source>
</evidence>
<dbReference type="GeneID" id="110140817"/>
<evidence type="ECO:0008006" key="4">
    <source>
        <dbReference type="Google" id="ProtNLM"/>
    </source>
</evidence>
<dbReference type="RefSeq" id="XP_020755100.2">
    <property type="nucleotide sequence ID" value="XM_020899441.2"/>
</dbReference>
<keyword evidence="2" id="KW-1185">Reference proteome</keyword>
<feature type="compositionally biased region" description="Polar residues" evidence="1">
    <location>
        <begin position="62"/>
        <end position="80"/>
    </location>
</feature>
<dbReference type="InParanoid" id="A0A6J0Y0H6"/>
<evidence type="ECO:0000313" key="3">
    <source>
        <dbReference type="RefSeq" id="XP_020755100.2"/>
    </source>
</evidence>
<dbReference type="AlphaFoldDB" id="A0A6J0Y0H6"/>
<feature type="compositionally biased region" description="Pro residues" evidence="1">
    <location>
        <begin position="115"/>
        <end position="147"/>
    </location>
</feature>
<feature type="compositionally biased region" description="Pro residues" evidence="1">
    <location>
        <begin position="83"/>
        <end position="94"/>
    </location>
</feature>